<feature type="repeat" description="TPR" evidence="3">
    <location>
        <begin position="220"/>
        <end position="253"/>
    </location>
</feature>
<protein>
    <submittedName>
        <fullName evidence="4">Tetratricopeptide repeat protein</fullName>
    </submittedName>
</protein>
<dbReference type="InterPro" id="IPR019734">
    <property type="entry name" value="TPR_rpt"/>
</dbReference>
<accession>A0A941E9C6</accession>
<evidence type="ECO:0000313" key="4">
    <source>
        <dbReference type="EMBL" id="MBR7826222.1"/>
    </source>
</evidence>
<evidence type="ECO:0000256" key="2">
    <source>
        <dbReference type="ARBA" id="ARBA00022803"/>
    </source>
</evidence>
<reference evidence="4" key="1">
    <citation type="submission" date="2021-04" db="EMBL/GenBank/DDBJ databases">
        <title>Genome based classification of Actinospica acidithermotolerans sp. nov., an actinobacterium isolated from an Indonesian hot spring.</title>
        <authorList>
            <person name="Kusuma A.B."/>
            <person name="Putra K.E."/>
            <person name="Nafisah S."/>
            <person name="Loh J."/>
            <person name="Nouioui I."/>
            <person name="Goodfellow M."/>
        </authorList>
    </citation>
    <scope>NUCLEOTIDE SEQUENCE</scope>
    <source>
        <strain evidence="4">MGRD01-02</strain>
    </source>
</reference>
<gene>
    <name evidence="4" type="ORF">KDK95_07910</name>
</gene>
<evidence type="ECO:0000256" key="1">
    <source>
        <dbReference type="ARBA" id="ARBA00022737"/>
    </source>
</evidence>
<keyword evidence="5" id="KW-1185">Reference proteome</keyword>
<dbReference type="Pfam" id="PF14559">
    <property type="entry name" value="TPR_19"/>
    <property type="match status" value="1"/>
</dbReference>
<dbReference type="SMART" id="SM00028">
    <property type="entry name" value="TPR"/>
    <property type="match status" value="3"/>
</dbReference>
<sequence length="647" mass="70287">MHNEACRTPSDGEGEPRVEAEGELAIARLHMDSGDAEHAAVHVAQALHHDPAFEQSYAMIDELAGYAAGLEELAHWFTIGEPMYLGGAIALAALRARAGQHSMALEIIGRITAMRPDLPWCAAPWFGPYLARLVTGREAAVAIGHFAGGLPDPAPEDLARIQAPWLEFARAVAAQPETTAQSLAILSTLARRIGGVGEAIAWCTRAEMMDRSGAAEGENQVGALMLGFAYRSAGRPTEALEAWERALALDPYNIDLYIDMAETCMQQDDHAQAIQWADRAMRYDPDHVKPRAVRLSALYTQSDYTDGAALAALQQLARENPEHPYPRHLLNLARQNRPWIGSVPWPTEATSGLLAQMLDGRLPSDAPFDFAPHLSITSLEAPSPNAVVRSYFPDLTVSAGDIPPPDIRVPVSTAFGTPIWSYPGGDVTEVPTVAEPSATAVAVLRAVAGPGSWSDPITAYDGSAELGKLSELDLLGLVAHIPHPDDDSWNSRWHAAPAYWARMAQAWTCLGILHFRAEEPWRRSRRRAMLLRLLFGNEDWSVDAAAFALYVSALLHEDQRPDTAAAIAARYLNATVAFGSRPTELQEPMAHVVLACSAMDPRLIAYAHEMLALKRAADRDRPANPKSLTDAEALAWANRLLTQLAAE</sequence>
<evidence type="ECO:0000313" key="5">
    <source>
        <dbReference type="Proteomes" id="UP000676325"/>
    </source>
</evidence>
<dbReference type="PANTHER" id="PTHR44943:SF8">
    <property type="entry name" value="TPR REPEAT-CONTAINING PROTEIN MJ0263"/>
    <property type="match status" value="1"/>
</dbReference>
<feature type="repeat" description="TPR" evidence="3">
    <location>
        <begin position="254"/>
        <end position="287"/>
    </location>
</feature>
<dbReference type="RefSeq" id="WP_212517370.1">
    <property type="nucleotide sequence ID" value="NZ_JAGSOH010000014.1"/>
</dbReference>
<dbReference type="Proteomes" id="UP000676325">
    <property type="component" value="Unassembled WGS sequence"/>
</dbReference>
<dbReference type="PROSITE" id="PS50005">
    <property type="entry name" value="TPR"/>
    <property type="match status" value="2"/>
</dbReference>
<dbReference type="EMBL" id="JAGSOH010000014">
    <property type="protein sequence ID" value="MBR7826222.1"/>
    <property type="molecule type" value="Genomic_DNA"/>
</dbReference>
<dbReference type="PANTHER" id="PTHR44943">
    <property type="entry name" value="CELLULOSE SYNTHASE OPERON PROTEIN C"/>
    <property type="match status" value="1"/>
</dbReference>
<organism evidence="4 5">
    <name type="scientific">Actinospica acidithermotolerans</name>
    <dbReference type="NCBI Taxonomy" id="2828514"/>
    <lineage>
        <taxon>Bacteria</taxon>
        <taxon>Bacillati</taxon>
        <taxon>Actinomycetota</taxon>
        <taxon>Actinomycetes</taxon>
        <taxon>Catenulisporales</taxon>
        <taxon>Actinospicaceae</taxon>
        <taxon>Actinospica</taxon>
    </lineage>
</organism>
<dbReference type="SUPFAM" id="SSF48452">
    <property type="entry name" value="TPR-like"/>
    <property type="match status" value="2"/>
</dbReference>
<evidence type="ECO:0000256" key="3">
    <source>
        <dbReference type="PROSITE-ProRule" id="PRU00339"/>
    </source>
</evidence>
<dbReference type="InterPro" id="IPR011990">
    <property type="entry name" value="TPR-like_helical_dom_sf"/>
</dbReference>
<dbReference type="InterPro" id="IPR051685">
    <property type="entry name" value="Ycf3/AcsC/BcsC/TPR_MFPF"/>
</dbReference>
<keyword evidence="2 3" id="KW-0802">TPR repeat</keyword>
<dbReference type="AlphaFoldDB" id="A0A941E9C6"/>
<dbReference type="Gene3D" id="1.25.40.10">
    <property type="entry name" value="Tetratricopeptide repeat domain"/>
    <property type="match status" value="1"/>
</dbReference>
<name>A0A941E9C6_9ACTN</name>
<proteinExistence type="predicted"/>
<comment type="caution">
    <text evidence="4">The sequence shown here is derived from an EMBL/GenBank/DDBJ whole genome shotgun (WGS) entry which is preliminary data.</text>
</comment>
<keyword evidence="1" id="KW-0677">Repeat</keyword>